<keyword evidence="3" id="KW-1185">Reference proteome</keyword>
<evidence type="ECO:0000313" key="2">
    <source>
        <dbReference type="EMBL" id="KFI46053.1"/>
    </source>
</evidence>
<reference evidence="2 3" key="1">
    <citation type="submission" date="2014-03" db="EMBL/GenBank/DDBJ databases">
        <title>Genomics of Bifidobacteria.</title>
        <authorList>
            <person name="Ventura M."/>
            <person name="Milani C."/>
            <person name="Lugli G.A."/>
        </authorList>
    </citation>
    <scope>NUCLEOTIDE SEQUENCE [LARGE SCALE GENOMIC DNA]</scope>
    <source>
        <strain evidence="2 3">DSM 22767</strain>
    </source>
</reference>
<dbReference type="Proteomes" id="UP000029096">
    <property type="component" value="Unassembled WGS sequence"/>
</dbReference>
<evidence type="ECO:0000313" key="3">
    <source>
        <dbReference type="Proteomes" id="UP000029096"/>
    </source>
</evidence>
<name>A0A086ZHQ3_9BIFI</name>
<keyword evidence="1" id="KW-0812">Transmembrane</keyword>
<evidence type="ECO:0008006" key="4">
    <source>
        <dbReference type="Google" id="ProtNLM"/>
    </source>
</evidence>
<feature type="transmembrane region" description="Helical" evidence="1">
    <location>
        <begin position="249"/>
        <end position="280"/>
    </location>
</feature>
<organism evidence="2 3">
    <name type="scientific">Bifidobacterium bohemicum DSM 22767</name>
    <dbReference type="NCBI Taxonomy" id="1437606"/>
    <lineage>
        <taxon>Bacteria</taxon>
        <taxon>Bacillati</taxon>
        <taxon>Actinomycetota</taxon>
        <taxon>Actinomycetes</taxon>
        <taxon>Bifidobacteriales</taxon>
        <taxon>Bifidobacteriaceae</taxon>
        <taxon>Bifidobacterium</taxon>
    </lineage>
</organism>
<feature type="transmembrane region" description="Helical" evidence="1">
    <location>
        <begin position="49"/>
        <end position="73"/>
    </location>
</feature>
<dbReference type="EMBL" id="JGYP01000002">
    <property type="protein sequence ID" value="KFI46053.1"/>
    <property type="molecule type" value="Genomic_DNA"/>
</dbReference>
<keyword evidence="1" id="KW-1133">Transmembrane helix</keyword>
<sequence length="347" mass="39231">MKMIMTQYTLKIHKWLFPNVRTTIITSILSLLFSGFTVAGYLLHSRNSLWISFKVLALIGVLWVLFYGALSALWKFDDRHRVRSIKILPKRYFILSILFIAVCWVLVWLASWPGYYVYDTGAFSDYLNSGQLSNWQSVFHTLVVSTVIRIGKFIFGSYNGGVALYLGMQMLFVLALTAVMLYFLLYKQRCGLPVFIVSVLFLGLSPSISMFALCSTKDTMFSVVLLAWVLLFTVSIQQDNVIKSPVYDIALFLLTFLVCAYRNNGAYIIIALLPFAFFLIHTNKGEKWKKSAILSIICIVGVAASLIWSGPVATTLNAKKTKSVARNDFHTNYSTRPSCNGLPLHRP</sequence>
<feature type="transmembrane region" description="Helical" evidence="1">
    <location>
        <begin position="20"/>
        <end position="43"/>
    </location>
</feature>
<evidence type="ECO:0000256" key="1">
    <source>
        <dbReference type="SAM" id="Phobius"/>
    </source>
</evidence>
<protein>
    <recommendedName>
        <fullName evidence="4">Glycosyltransferase RgtA/B/C/D-like domain-containing protein</fullName>
    </recommendedName>
</protein>
<dbReference type="InterPro" id="IPR046062">
    <property type="entry name" value="DUF6020"/>
</dbReference>
<accession>A0A086ZHQ3</accession>
<feature type="transmembrane region" description="Helical" evidence="1">
    <location>
        <begin position="220"/>
        <end position="237"/>
    </location>
</feature>
<feature type="transmembrane region" description="Helical" evidence="1">
    <location>
        <begin position="93"/>
        <end position="118"/>
    </location>
</feature>
<comment type="caution">
    <text evidence="2">The sequence shown here is derived from an EMBL/GenBank/DDBJ whole genome shotgun (WGS) entry which is preliminary data.</text>
</comment>
<feature type="transmembrane region" description="Helical" evidence="1">
    <location>
        <begin position="162"/>
        <end position="185"/>
    </location>
</feature>
<dbReference type="AlphaFoldDB" id="A0A086ZHQ3"/>
<feature type="transmembrane region" description="Helical" evidence="1">
    <location>
        <begin position="292"/>
        <end position="310"/>
    </location>
</feature>
<dbReference type="STRING" id="1437606.BBOH_0861"/>
<keyword evidence="1" id="KW-0472">Membrane</keyword>
<proteinExistence type="predicted"/>
<gene>
    <name evidence="2" type="ORF">BBOH_0861</name>
</gene>
<feature type="transmembrane region" description="Helical" evidence="1">
    <location>
        <begin position="191"/>
        <end position="213"/>
    </location>
</feature>
<dbReference type="Pfam" id="PF19484">
    <property type="entry name" value="DUF6020"/>
    <property type="match status" value="1"/>
</dbReference>